<dbReference type="InterPro" id="IPR013766">
    <property type="entry name" value="Thioredoxin_domain"/>
</dbReference>
<dbReference type="SUPFAM" id="SSF48452">
    <property type="entry name" value="TPR-like"/>
    <property type="match status" value="1"/>
</dbReference>
<feature type="domain" description="Thioredoxin" evidence="1">
    <location>
        <begin position="17"/>
        <end position="162"/>
    </location>
</feature>
<dbReference type="Pfam" id="PF13098">
    <property type="entry name" value="Thioredoxin_2"/>
    <property type="match status" value="1"/>
</dbReference>
<dbReference type="InterPro" id="IPR036249">
    <property type="entry name" value="Thioredoxin-like_sf"/>
</dbReference>
<dbReference type="Gene3D" id="3.40.30.10">
    <property type="entry name" value="Glutaredoxin"/>
    <property type="match status" value="1"/>
</dbReference>
<proteinExistence type="predicted"/>
<name>A0A2U2PDR7_9SPHI</name>
<dbReference type="PROSITE" id="PS51352">
    <property type="entry name" value="THIOREDOXIN_2"/>
    <property type="match status" value="1"/>
</dbReference>
<gene>
    <name evidence="2" type="ORF">DDR33_17250</name>
</gene>
<dbReference type="AlphaFoldDB" id="A0A2U2PDR7"/>
<dbReference type="Gene3D" id="1.25.40.10">
    <property type="entry name" value="Tetratricopeptide repeat domain"/>
    <property type="match status" value="1"/>
</dbReference>
<dbReference type="SUPFAM" id="SSF52833">
    <property type="entry name" value="Thioredoxin-like"/>
    <property type="match status" value="1"/>
</dbReference>
<reference evidence="2 3" key="1">
    <citation type="submission" date="2018-04" db="EMBL/GenBank/DDBJ databases">
        <title>Pedobacter chongqingensis sp. nov., isolated from a rottenly hemp rope.</title>
        <authorList>
            <person name="Cai Y."/>
        </authorList>
    </citation>
    <scope>NUCLEOTIDE SEQUENCE [LARGE SCALE GENOMIC DNA]</scope>
    <source>
        <strain evidence="2 3">FJ4-8</strain>
    </source>
</reference>
<evidence type="ECO:0000313" key="2">
    <source>
        <dbReference type="EMBL" id="PWG79500.1"/>
    </source>
</evidence>
<keyword evidence="3" id="KW-1185">Reference proteome</keyword>
<dbReference type="InterPro" id="IPR012336">
    <property type="entry name" value="Thioredoxin-like_fold"/>
</dbReference>
<dbReference type="GO" id="GO:0006950">
    <property type="term" value="P:response to stress"/>
    <property type="evidence" value="ECO:0007669"/>
    <property type="project" value="UniProtKB-ARBA"/>
</dbReference>
<evidence type="ECO:0000259" key="1">
    <source>
        <dbReference type="PROSITE" id="PS51352"/>
    </source>
</evidence>
<organism evidence="2 3">
    <name type="scientific">Pararcticibacter amylolyticus</name>
    <dbReference type="NCBI Taxonomy" id="2173175"/>
    <lineage>
        <taxon>Bacteria</taxon>
        <taxon>Pseudomonadati</taxon>
        <taxon>Bacteroidota</taxon>
        <taxon>Sphingobacteriia</taxon>
        <taxon>Sphingobacteriales</taxon>
        <taxon>Sphingobacteriaceae</taxon>
        <taxon>Pararcticibacter</taxon>
    </lineage>
</organism>
<dbReference type="InterPro" id="IPR011990">
    <property type="entry name" value="TPR-like_helical_dom_sf"/>
</dbReference>
<evidence type="ECO:0000313" key="3">
    <source>
        <dbReference type="Proteomes" id="UP000245647"/>
    </source>
</evidence>
<sequence length="427" mass="48122">MPSDEISPLTLNKMKKLLILVPLLLCSLTYAQENKGMHFEHADSWSEIKAKAKKENKYIFLDAFTTWCGPCKYMSANIFPMEEVGTFYNANYISVKVQIDSTAGDNPEVQKWRADAKYIAKTYEIRAYPTYLFFDPSGELVHRAVGSSDAATFISKGKAALDPSKQYYTLKRQYETGKKDADFILALVNASMEAYDEDFSAKVTNEYLSTQTDLTTPKNIRLLSRSTKKSTDPGFAVFRKNMPKVDSVLGEGSAVSMLKRIALSEMVYPALSGKDAIIDWAALETKLQAAYPEFAASDVILPLKARYYQSKKNWPEFNKAVTAYLNKSGDKINNMELNNFAWTVFENCKDGACVEEALAWSKKSLSGKDAKNPMFMDTYANILYKMGKKKEAIKMQEEALLVSNNDPNIKATLDKMKAGEKTWQEEE</sequence>
<protein>
    <submittedName>
        <fullName evidence="2">Thioredoxin family protein</fullName>
    </submittedName>
</protein>
<comment type="caution">
    <text evidence="2">The sequence shown here is derived from an EMBL/GenBank/DDBJ whole genome shotgun (WGS) entry which is preliminary data.</text>
</comment>
<dbReference type="EMBL" id="QEAS01000014">
    <property type="protein sequence ID" value="PWG79500.1"/>
    <property type="molecule type" value="Genomic_DNA"/>
</dbReference>
<dbReference type="Proteomes" id="UP000245647">
    <property type="component" value="Unassembled WGS sequence"/>
</dbReference>
<accession>A0A2U2PDR7</accession>